<dbReference type="AlphaFoldDB" id="A0A5D2HKJ7"/>
<name>A0A5D2HKJ7_GOSDA</name>
<sequence>NYDSFWWRADGSDNRKLHWASWDTLCVPKKGGGMGFHNLRCFNLALLGKQEWWCLLSNLNSLSSHYFKAKYFPYCFFIEASEGRNPSYVWRSICAEKGLVNRGSRWRVGTE</sequence>
<proteinExistence type="predicted"/>
<accession>A0A5D2HKJ7</accession>
<protein>
    <recommendedName>
        <fullName evidence="3">Reverse transcriptase zinc-binding domain-containing protein</fullName>
    </recommendedName>
</protein>
<organism evidence="1 2">
    <name type="scientific">Gossypium darwinii</name>
    <name type="common">Darwin's cotton</name>
    <name type="synonym">Gossypium barbadense var. darwinii</name>
    <dbReference type="NCBI Taxonomy" id="34276"/>
    <lineage>
        <taxon>Eukaryota</taxon>
        <taxon>Viridiplantae</taxon>
        <taxon>Streptophyta</taxon>
        <taxon>Embryophyta</taxon>
        <taxon>Tracheophyta</taxon>
        <taxon>Spermatophyta</taxon>
        <taxon>Magnoliopsida</taxon>
        <taxon>eudicotyledons</taxon>
        <taxon>Gunneridae</taxon>
        <taxon>Pentapetalae</taxon>
        <taxon>rosids</taxon>
        <taxon>malvids</taxon>
        <taxon>Malvales</taxon>
        <taxon>Malvaceae</taxon>
        <taxon>Malvoideae</taxon>
        <taxon>Gossypium</taxon>
    </lineage>
</organism>
<dbReference type="Proteomes" id="UP000323506">
    <property type="component" value="Chromosome A01"/>
</dbReference>
<keyword evidence="2" id="KW-1185">Reference proteome</keyword>
<dbReference type="EMBL" id="CM017688">
    <property type="protein sequence ID" value="TYH30771.1"/>
    <property type="molecule type" value="Genomic_DNA"/>
</dbReference>
<reference evidence="1 2" key="1">
    <citation type="submission" date="2019-06" db="EMBL/GenBank/DDBJ databases">
        <title>WGS assembly of Gossypium darwinii.</title>
        <authorList>
            <person name="Chen Z.J."/>
            <person name="Sreedasyam A."/>
            <person name="Ando A."/>
            <person name="Song Q."/>
            <person name="De L."/>
            <person name="Hulse-Kemp A."/>
            <person name="Ding M."/>
            <person name="Ye W."/>
            <person name="Kirkbride R."/>
            <person name="Jenkins J."/>
            <person name="Plott C."/>
            <person name="Lovell J."/>
            <person name="Lin Y.-M."/>
            <person name="Vaughn R."/>
            <person name="Liu B."/>
            <person name="Li W."/>
            <person name="Simpson S."/>
            <person name="Scheffler B."/>
            <person name="Saski C."/>
            <person name="Grover C."/>
            <person name="Hu G."/>
            <person name="Conover J."/>
            <person name="Carlson J."/>
            <person name="Shu S."/>
            <person name="Boston L."/>
            <person name="Williams M."/>
            <person name="Peterson D."/>
            <person name="Mcgee K."/>
            <person name="Jones D."/>
            <person name="Wendel J."/>
            <person name="Stelly D."/>
            <person name="Grimwood J."/>
            <person name="Schmutz J."/>
        </authorList>
    </citation>
    <scope>NUCLEOTIDE SEQUENCE [LARGE SCALE GENOMIC DNA]</scope>
    <source>
        <strain evidence="1">1808015.09</strain>
    </source>
</reference>
<evidence type="ECO:0008006" key="3">
    <source>
        <dbReference type="Google" id="ProtNLM"/>
    </source>
</evidence>
<evidence type="ECO:0000313" key="1">
    <source>
        <dbReference type="EMBL" id="TYH30771.1"/>
    </source>
</evidence>
<gene>
    <name evidence="1" type="ORF">ES288_A01G121000v1</name>
</gene>
<feature type="non-terminal residue" evidence="1">
    <location>
        <position position="1"/>
    </location>
</feature>
<evidence type="ECO:0000313" key="2">
    <source>
        <dbReference type="Proteomes" id="UP000323506"/>
    </source>
</evidence>